<evidence type="ECO:0000313" key="12">
    <source>
        <dbReference type="EMBL" id="EEZ61892.1"/>
    </source>
</evidence>
<dbReference type="STRING" id="649764.HMPREF0762_00528"/>
<name>D0WF22_SLAES</name>
<evidence type="ECO:0000256" key="10">
    <source>
        <dbReference type="ARBA" id="ARBA00022977"/>
    </source>
</evidence>
<keyword evidence="6 11" id="KW-0547">Nucleotide-binding</keyword>
<keyword evidence="13" id="KW-1185">Reference proteome</keyword>
<reference evidence="12" key="1">
    <citation type="submission" date="2009-10" db="EMBL/GenBank/DDBJ databases">
        <authorList>
            <person name="Weinstock G."/>
            <person name="Sodergren E."/>
            <person name="Clifton S."/>
            <person name="Fulton L."/>
            <person name="Fulton B."/>
            <person name="Courtney L."/>
            <person name="Fronick C."/>
            <person name="Harrison M."/>
            <person name="Strong C."/>
            <person name="Farmer C."/>
            <person name="Delahaunty K."/>
            <person name="Markovic C."/>
            <person name="Hall O."/>
            <person name="Minx P."/>
            <person name="Tomlinson C."/>
            <person name="Mitreva M."/>
            <person name="Nelson J."/>
            <person name="Hou S."/>
            <person name="Wollam A."/>
            <person name="Pepin K.H."/>
            <person name="Johnson M."/>
            <person name="Bhonagiri V."/>
            <person name="Nash W.E."/>
            <person name="Warren W."/>
            <person name="Chinwalla A."/>
            <person name="Mardis E.R."/>
            <person name="Wilson R.K."/>
        </authorList>
    </citation>
    <scope>NUCLEOTIDE SEQUENCE [LARGE SCALE GENOMIC DNA]</scope>
    <source>
        <strain evidence="12">ATCC 700122</strain>
    </source>
</reference>
<comment type="pathway">
    <text evidence="3 11">Cofactor biosynthesis; thiamine diphosphate biosynthesis; 4-methyl-5-(2-phosphoethyl)-thiazole from 5-(2-hydroxyethyl)-4-methylthiazole: step 1/1.</text>
</comment>
<keyword evidence="9 11" id="KW-0460">Magnesium</keyword>
<comment type="cofactor">
    <cofactor evidence="2 11">
        <name>Mg(2+)</name>
        <dbReference type="ChEBI" id="CHEBI:18420"/>
    </cofactor>
</comment>
<feature type="binding site" evidence="11">
    <location>
        <position position="202"/>
    </location>
    <ligand>
        <name>substrate</name>
    </ligand>
</feature>
<evidence type="ECO:0000256" key="3">
    <source>
        <dbReference type="ARBA" id="ARBA00004868"/>
    </source>
</evidence>
<dbReference type="InterPro" id="IPR029056">
    <property type="entry name" value="Ribokinase-like"/>
</dbReference>
<dbReference type="EMBL" id="ACUX02000005">
    <property type="protein sequence ID" value="EEZ61892.1"/>
    <property type="molecule type" value="Genomic_DNA"/>
</dbReference>
<dbReference type="InterPro" id="IPR000417">
    <property type="entry name" value="Hyethyz_kinase"/>
</dbReference>
<dbReference type="GeneID" id="85007148"/>
<feature type="binding site" evidence="11">
    <location>
        <position position="46"/>
    </location>
    <ligand>
        <name>substrate</name>
    </ligand>
</feature>
<gene>
    <name evidence="11" type="primary">thiM</name>
    <name evidence="12" type="ORF">HMPREF0762_00528</name>
</gene>
<keyword evidence="8 11" id="KW-0067">ATP-binding</keyword>
<dbReference type="HOGENOM" id="CLU_019943_0_0_11"/>
<proteinExistence type="inferred from homology"/>
<dbReference type="PIRSF" id="PIRSF000513">
    <property type="entry name" value="Thz_kinase"/>
    <property type="match status" value="1"/>
</dbReference>
<evidence type="ECO:0000256" key="6">
    <source>
        <dbReference type="ARBA" id="ARBA00022741"/>
    </source>
</evidence>
<dbReference type="eggNOG" id="COG2145">
    <property type="taxonomic scope" value="Bacteria"/>
</dbReference>
<evidence type="ECO:0000256" key="8">
    <source>
        <dbReference type="ARBA" id="ARBA00022840"/>
    </source>
</evidence>
<dbReference type="UniPathway" id="UPA00060">
    <property type="reaction ID" value="UER00139"/>
</dbReference>
<dbReference type="GO" id="GO:0005524">
    <property type="term" value="F:ATP binding"/>
    <property type="evidence" value="ECO:0007669"/>
    <property type="project" value="UniProtKB-UniRule"/>
</dbReference>
<dbReference type="GO" id="GO:0004417">
    <property type="term" value="F:hydroxyethylthiazole kinase activity"/>
    <property type="evidence" value="ECO:0007669"/>
    <property type="project" value="UniProtKB-UniRule"/>
</dbReference>
<evidence type="ECO:0000256" key="4">
    <source>
        <dbReference type="ARBA" id="ARBA00022679"/>
    </source>
</evidence>
<dbReference type="OrthoDB" id="8909021at2"/>
<organism evidence="12 13">
    <name type="scientific">Slackia exigua (strain ATCC 700122 / DSM 15923 / CIP 105133 / JCM 11022 / KCTC 5966 / S-7)</name>
    <dbReference type="NCBI Taxonomy" id="649764"/>
    <lineage>
        <taxon>Bacteria</taxon>
        <taxon>Bacillati</taxon>
        <taxon>Actinomycetota</taxon>
        <taxon>Coriobacteriia</taxon>
        <taxon>Eggerthellales</taxon>
        <taxon>Eggerthellaceae</taxon>
        <taxon>Slackia</taxon>
    </lineage>
</organism>
<feature type="binding site" evidence="11">
    <location>
        <position position="175"/>
    </location>
    <ligand>
        <name>ATP</name>
        <dbReference type="ChEBI" id="CHEBI:30616"/>
    </ligand>
</feature>
<keyword evidence="5 11" id="KW-0479">Metal-binding</keyword>
<feature type="binding site" evidence="11">
    <location>
        <position position="122"/>
    </location>
    <ligand>
        <name>ATP</name>
        <dbReference type="ChEBI" id="CHEBI:30616"/>
    </ligand>
</feature>
<keyword evidence="7 11" id="KW-0418">Kinase</keyword>
<protein>
    <recommendedName>
        <fullName evidence="11">Hydroxyethylthiazole kinase</fullName>
        <ecNumber evidence="11">2.7.1.50</ecNumber>
    </recommendedName>
    <alternativeName>
        <fullName evidence="11">4-methyl-5-beta-hydroxyethylthiazole kinase</fullName>
        <shortName evidence="11">TH kinase</shortName>
        <shortName evidence="11">Thz kinase</shortName>
    </alternativeName>
</protein>
<dbReference type="SUPFAM" id="SSF53613">
    <property type="entry name" value="Ribokinase-like"/>
    <property type="match status" value="1"/>
</dbReference>
<dbReference type="AlphaFoldDB" id="D0WF22"/>
<comment type="catalytic activity">
    <reaction evidence="1 11">
        <text>5-(2-hydroxyethyl)-4-methylthiazole + ATP = 4-methyl-5-(2-phosphooxyethyl)-thiazole + ADP + H(+)</text>
        <dbReference type="Rhea" id="RHEA:24212"/>
        <dbReference type="ChEBI" id="CHEBI:15378"/>
        <dbReference type="ChEBI" id="CHEBI:17957"/>
        <dbReference type="ChEBI" id="CHEBI:30616"/>
        <dbReference type="ChEBI" id="CHEBI:58296"/>
        <dbReference type="ChEBI" id="CHEBI:456216"/>
        <dbReference type="EC" id="2.7.1.50"/>
    </reaction>
</comment>
<comment type="caution">
    <text evidence="12">The sequence shown here is derived from an EMBL/GenBank/DDBJ whole genome shotgun (WGS) entry which is preliminary data.</text>
</comment>
<evidence type="ECO:0000256" key="2">
    <source>
        <dbReference type="ARBA" id="ARBA00001946"/>
    </source>
</evidence>
<sequence>MAIEAELARMLEGVRAHGPLVHCITNYVTVESCANAVLAIGASPIMTDEAEDVEDIVSICGALDLNIGTLNARTIESMRIAGRKATEAGTPIVLDPVGAGASRLRTATASGLLDDLGISVVRGNMSEVKALAGASTSTKGVDANPLDAVTEDTLAEAAAFACDFARRAGCVVAITGAIDVVADEARAFAVFNGSPLQGRITGAGCMLSAVCGAYAADHRDDTLVATLAAVVHMGIAGQVASERMGEKDGTGSFHTYLMDALSTLDGAAMRDRAFVREIARG</sequence>
<dbReference type="Pfam" id="PF02110">
    <property type="entry name" value="HK"/>
    <property type="match status" value="1"/>
</dbReference>
<dbReference type="CDD" id="cd01170">
    <property type="entry name" value="THZ_kinase"/>
    <property type="match status" value="1"/>
</dbReference>
<dbReference type="RefSeq" id="WP_006361781.1">
    <property type="nucleotide sequence ID" value="NZ_GG700630.1"/>
</dbReference>
<dbReference type="GO" id="GO:0009229">
    <property type="term" value="P:thiamine diphosphate biosynthetic process"/>
    <property type="evidence" value="ECO:0007669"/>
    <property type="project" value="UniProtKB-UniRule"/>
</dbReference>
<evidence type="ECO:0000256" key="7">
    <source>
        <dbReference type="ARBA" id="ARBA00022777"/>
    </source>
</evidence>
<dbReference type="EC" id="2.7.1.50" evidence="11"/>
<dbReference type="HAMAP" id="MF_00228">
    <property type="entry name" value="Thz_kinase"/>
    <property type="match status" value="1"/>
</dbReference>
<evidence type="ECO:0000313" key="13">
    <source>
        <dbReference type="Proteomes" id="UP000006001"/>
    </source>
</evidence>
<evidence type="ECO:0000256" key="9">
    <source>
        <dbReference type="ARBA" id="ARBA00022842"/>
    </source>
</evidence>
<accession>D0WF22</accession>
<dbReference type="NCBIfam" id="NF006830">
    <property type="entry name" value="PRK09355.1"/>
    <property type="match status" value="1"/>
</dbReference>
<keyword evidence="4 11" id="KW-0808">Transferase</keyword>
<dbReference type="GO" id="GO:0000287">
    <property type="term" value="F:magnesium ion binding"/>
    <property type="evidence" value="ECO:0007669"/>
    <property type="project" value="UniProtKB-UniRule"/>
</dbReference>
<dbReference type="Gene3D" id="3.40.1190.20">
    <property type="match status" value="1"/>
</dbReference>
<comment type="similarity">
    <text evidence="11">Belongs to the Thz kinase family.</text>
</comment>
<dbReference type="GO" id="GO:0009228">
    <property type="term" value="P:thiamine biosynthetic process"/>
    <property type="evidence" value="ECO:0007669"/>
    <property type="project" value="UniProtKB-KW"/>
</dbReference>
<comment type="function">
    <text evidence="11">Catalyzes the phosphorylation of the hydroxyl group of 4-methyl-5-beta-hydroxyethylthiazole (THZ).</text>
</comment>
<evidence type="ECO:0000256" key="1">
    <source>
        <dbReference type="ARBA" id="ARBA00001771"/>
    </source>
</evidence>
<evidence type="ECO:0000256" key="5">
    <source>
        <dbReference type="ARBA" id="ARBA00022723"/>
    </source>
</evidence>
<evidence type="ECO:0000256" key="11">
    <source>
        <dbReference type="HAMAP-Rule" id="MF_00228"/>
    </source>
</evidence>
<keyword evidence="10 11" id="KW-0784">Thiamine biosynthesis</keyword>
<dbReference type="PRINTS" id="PR01099">
    <property type="entry name" value="HYETHTZKNASE"/>
</dbReference>
<dbReference type="Proteomes" id="UP000006001">
    <property type="component" value="Unassembled WGS sequence"/>
</dbReference>